<feature type="region of interest" description="Disordered" evidence="1">
    <location>
        <begin position="754"/>
        <end position="891"/>
    </location>
</feature>
<feature type="compositionally biased region" description="Basic residues" evidence="1">
    <location>
        <begin position="763"/>
        <end position="772"/>
    </location>
</feature>
<feature type="compositionally biased region" description="Basic and acidic residues" evidence="1">
    <location>
        <begin position="78"/>
        <end position="91"/>
    </location>
</feature>
<feature type="region of interest" description="Disordered" evidence="1">
    <location>
        <begin position="248"/>
        <end position="280"/>
    </location>
</feature>
<dbReference type="InterPro" id="IPR014710">
    <property type="entry name" value="RmlC-like_jellyroll"/>
</dbReference>
<dbReference type="InterPro" id="IPR011051">
    <property type="entry name" value="RmlC_Cupin_sf"/>
</dbReference>
<feature type="compositionally biased region" description="Polar residues" evidence="1">
    <location>
        <begin position="512"/>
        <end position="524"/>
    </location>
</feature>
<name>A0A6J1SUM6_FRAOC</name>
<dbReference type="InterPro" id="IPR013096">
    <property type="entry name" value="Cupin_2"/>
</dbReference>
<dbReference type="SUPFAM" id="SSF51182">
    <property type="entry name" value="RmlC-like cupins"/>
    <property type="match status" value="1"/>
</dbReference>
<keyword evidence="3" id="KW-1185">Reference proteome</keyword>
<feature type="compositionally biased region" description="Basic and acidic residues" evidence="1">
    <location>
        <begin position="828"/>
        <end position="846"/>
    </location>
</feature>
<dbReference type="RefSeq" id="XP_026284578.1">
    <property type="nucleotide sequence ID" value="XM_026428793.2"/>
</dbReference>
<feature type="compositionally biased region" description="Polar residues" evidence="1">
    <location>
        <begin position="536"/>
        <end position="548"/>
    </location>
</feature>
<reference evidence="4" key="1">
    <citation type="submission" date="2025-08" db="UniProtKB">
        <authorList>
            <consortium name="RefSeq"/>
        </authorList>
    </citation>
    <scope>IDENTIFICATION</scope>
    <source>
        <tissue evidence="4">Whole organism</tissue>
    </source>
</reference>
<feature type="compositionally biased region" description="Polar residues" evidence="1">
    <location>
        <begin position="342"/>
        <end position="353"/>
    </location>
</feature>
<feature type="compositionally biased region" description="Polar residues" evidence="1">
    <location>
        <begin position="271"/>
        <end position="280"/>
    </location>
</feature>
<evidence type="ECO:0000313" key="4">
    <source>
        <dbReference type="RefSeq" id="XP_026284578.1"/>
    </source>
</evidence>
<organism evidence="3 4">
    <name type="scientific">Frankliniella occidentalis</name>
    <name type="common">Western flower thrips</name>
    <name type="synonym">Euthrips occidentalis</name>
    <dbReference type="NCBI Taxonomy" id="133901"/>
    <lineage>
        <taxon>Eukaryota</taxon>
        <taxon>Metazoa</taxon>
        <taxon>Ecdysozoa</taxon>
        <taxon>Arthropoda</taxon>
        <taxon>Hexapoda</taxon>
        <taxon>Insecta</taxon>
        <taxon>Pterygota</taxon>
        <taxon>Neoptera</taxon>
        <taxon>Paraneoptera</taxon>
        <taxon>Thysanoptera</taxon>
        <taxon>Terebrantia</taxon>
        <taxon>Thripoidea</taxon>
        <taxon>Thripidae</taxon>
        <taxon>Frankliniella</taxon>
    </lineage>
</organism>
<dbReference type="Gene3D" id="2.60.120.10">
    <property type="entry name" value="Jelly Rolls"/>
    <property type="match status" value="1"/>
</dbReference>
<dbReference type="Proteomes" id="UP000504606">
    <property type="component" value="Unplaced"/>
</dbReference>
<feature type="compositionally biased region" description="Basic residues" evidence="1">
    <location>
        <begin position="866"/>
        <end position="877"/>
    </location>
</feature>
<feature type="compositionally biased region" description="Basic residues" evidence="1">
    <location>
        <begin position="1042"/>
        <end position="1053"/>
    </location>
</feature>
<sequence length="1191" mass="132083">MKFGGIFNKKGSDKNGFKEDLAVSDPGSDDSWNALYNKVPEKNSIQGPSEAALPQSNPTEGFAATPSTVNTSPVGNCTKEKGGRKSADKNTLKNTDAHTSFTKISTCKKSKQCNSRSLIPVTSTPFMSVKRIPSFKVSPIISTVNGTNNDGFQEGTSPFADSTASLVVKRNNPTKDVDAFDQLLDPSKKKFENTTGIFPGIVPLQSVVNQADTTRQYAGGIIRGTKTFQDQFTDYAYNDSQSSLKEKSTEKVNSFTKPVNCRSRGTRKSHGTYTGTTPAQNEKKCEQVVQICKKSVLEHPSQDSGHPSKKTSVRRSTRGLISQEVVQKSVQEDNRSLHGRLQKNNVSPLNVTTVPKVPEINSKTPLEQPAPPKTSKQVVEIDPGSPAKESSCLRIDQKSESGGDGERNCLAKSRKEVNDCIEQPNEECHSPTEEGSASAKMPGGNKLCFRSAYEIHIGNNCLKQANVFSFAFPQNHEDQSDQASPKRIESVERDQLGGGEGCKRVQEEPIKNVSQVEDNRNINPSEDVCHQDVESQRPSLISESNTLEPSVKKIETSKISHKSGVGCSPSTPILPSTIEILNKPSPEGETCASLVPEKTNIVIETPPDTAENSNGGVSSSEEERILLRAQSLKLRENQSNSSRVTKSPKIIDTAPLGGNSKVLGRKLRFSVPLQSPVKNSEAFGTNSKATQKGILSHQIRFDKSLNQEHEYIPPDNRAPNTLSDSSLEVGVFLSRNPFEMQKTFDDDFELEIMSSSEEENQRSKKKKKHGTLRKMSSSEDENKQSKMLKTDGNLQNVQKTTRFHKGSNLSSRVKEIRRRKEAQIEALRNSKGDDSDSDPFAEKDGSVKTQSSKPGSGNKSSENKRLHNFKGHVRHMKTSTEKTKRERKISPMNARICVENIHETPVFDDIGLFNEDLKKDSQTEEDQCLQTGSQNKSETKQLKNSDIRTDRKNRAMKIQGNKQPSRRKTDERYTHLSVPSNDNEQQVTEPRYSQRVRKPPSMYWLGKKSRNTDNDFEGLVKSKQYNPTQSPALFDDDENERRKSKSQKRKVSKSSKPNILKALKKMKSAESENPSQNLESCPSSDLKNVLISSVKQDLSCSVNEMQEFRCVQGSGLKGDMLALGVAAKYEKVFHNHNQVFYVLEGDISYECSNDKTTLSPGSFFIVPHDTQYIITNMSNSTAKLVVVTCKM</sequence>
<feature type="compositionally biased region" description="Basic residues" evidence="1">
    <location>
        <begin position="307"/>
        <end position="317"/>
    </location>
</feature>
<feature type="compositionally biased region" description="Basic and acidic residues" evidence="1">
    <location>
        <begin position="937"/>
        <end position="953"/>
    </location>
</feature>
<evidence type="ECO:0000259" key="2">
    <source>
        <dbReference type="Pfam" id="PF07883"/>
    </source>
</evidence>
<feature type="region of interest" description="Disordered" evidence="1">
    <location>
        <begin position="923"/>
        <end position="1058"/>
    </location>
</feature>
<feature type="region of interest" description="Disordered" evidence="1">
    <location>
        <begin position="511"/>
        <end position="548"/>
    </location>
</feature>
<protein>
    <submittedName>
        <fullName evidence="4">Uncharacterized protein LOC113210690 isoform X2</fullName>
    </submittedName>
</protein>
<dbReference type="GeneID" id="113210690"/>
<proteinExistence type="predicted"/>
<feature type="compositionally biased region" description="Basic and acidic residues" evidence="1">
    <location>
        <begin position="395"/>
        <end position="409"/>
    </location>
</feature>
<evidence type="ECO:0000256" key="1">
    <source>
        <dbReference type="SAM" id="MobiDB-lite"/>
    </source>
</evidence>
<feature type="compositionally biased region" description="Polar residues" evidence="1">
    <location>
        <begin position="54"/>
        <end position="75"/>
    </location>
</feature>
<gene>
    <name evidence="4" type="primary">LOC113210690</name>
</gene>
<accession>A0A6J1SUM6</accession>
<evidence type="ECO:0000313" key="3">
    <source>
        <dbReference type="Proteomes" id="UP000504606"/>
    </source>
</evidence>
<feature type="compositionally biased region" description="Polar residues" evidence="1">
    <location>
        <begin position="847"/>
        <end position="860"/>
    </location>
</feature>
<dbReference type="Pfam" id="PF07883">
    <property type="entry name" value="Cupin_2"/>
    <property type="match status" value="1"/>
</dbReference>
<feature type="region of interest" description="Disordered" evidence="1">
    <location>
        <begin position="296"/>
        <end position="409"/>
    </location>
</feature>
<dbReference type="AlphaFoldDB" id="A0A6J1SUM6"/>
<feature type="region of interest" description="Disordered" evidence="1">
    <location>
        <begin position="1"/>
        <end position="94"/>
    </location>
</feature>
<feature type="domain" description="Cupin type-2" evidence="2">
    <location>
        <begin position="1133"/>
        <end position="1187"/>
    </location>
</feature>
<feature type="compositionally biased region" description="Basic and acidic residues" evidence="1">
    <location>
        <begin position="10"/>
        <end position="21"/>
    </location>
</feature>
<feature type="compositionally biased region" description="Polar residues" evidence="1">
    <location>
        <begin position="977"/>
        <end position="988"/>
    </location>
</feature>